<proteinExistence type="predicted"/>
<name>A0ACA9RM01_9GLOM</name>
<gene>
    <name evidence="1" type="ORF">RPERSI_LOCUS20747</name>
</gene>
<organism evidence="1 2">
    <name type="scientific">Racocetra persica</name>
    <dbReference type="NCBI Taxonomy" id="160502"/>
    <lineage>
        <taxon>Eukaryota</taxon>
        <taxon>Fungi</taxon>
        <taxon>Fungi incertae sedis</taxon>
        <taxon>Mucoromycota</taxon>
        <taxon>Glomeromycotina</taxon>
        <taxon>Glomeromycetes</taxon>
        <taxon>Diversisporales</taxon>
        <taxon>Gigasporaceae</taxon>
        <taxon>Racocetra</taxon>
    </lineage>
</organism>
<accession>A0ACA9RM01</accession>
<reference evidence="1" key="1">
    <citation type="submission" date="2021-06" db="EMBL/GenBank/DDBJ databases">
        <authorList>
            <person name="Kallberg Y."/>
            <person name="Tangrot J."/>
            <person name="Rosling A."/>
        </authorList>
    </citation>
    <scope>NUCLEOTIDE SEQUENCE</scope>
    <source>
        <strain evidence="1">MA461A</strain>
    </source>
</reference>
<evidence type="ECO:0000313" key="1">
    <source>
        <dbReference type="EMBL" id="CAG8799541.1"/>
    </source>
</evidence>
<evidence type="ECO:0000313" key="2">
    <source>
        <dbReference type="Proteomes" id="UP000789920"/>
    </source>
</evidence>
<protein>
    <submittedName>
        <fullName evidence="1">36345_t:CDS:1</fullName>
    </submittedName>
</protein>
<dbReference type="Proteomes" id="UP000789920">
    <property type="component" value="Unassembled WGS sequence"/>
</dbReference>
<feature type="non-terminal residue" evidence="1">
    <location>
        <position position="1"/>
    </location>
</feature>
<sequence length="249" mass="28598">TDLAMQVAIANKYPEAVVHIMELMNNYSEVQRYYDRLEANLKNSLCQLQAEIELQLKDKIKYAKSQEFRNMNPTTGLPHVSNTIFKKINDNSKFNVDTSQQPDHKVEFIEDNYKEPQILLNIALEDCSDIQSKSESLSTAIFKVLEKICEQEVNSKIFVESNSKKACYDHGLEICKKVLNIAIMNSTSKILKDLLQHFINEQVLAQSSNNAFEQDISQEIENLIISNLLQHKSKGRPANRRYLSAIENQ</sequence>
<comment type="caution">
    <text evidence="1">The sequence shown here is derived from an EMBL/GenBank/DDBJ whole genome shotgun (WGS) entry which is preliminary data.</text>
</comment>
<dbReference type="EMBL" id="CAJVQC010059194">
    <property type="protein sequence ID" value="CAG8799541.1"/>
    <property type="molecule type" value="Genomic_DNA"/>
</dbReference>
<feature type="non-terminal residue" evidence="1">
    <location>
        <position position="249"/>
    </location>
</feature>
<keyword evidence="2" id="KW-1185">Reference proteome</keyword>